<name>A0A1V0FYR4_9TRYP</name>
<feature type="region of interest" description="Disordered" evidence="1">
    <location>
        <begin position="22"/>
        <end position="42"/>
    </location>
</feature>
<reference evidence="2" key="1">
    <citation type="submission" date="2016-12" db="EMBL/GenBank/DDBJ databases">
        <title>Extending the VSGnome of Trypanosoma brucei strain TREU927.</title>
        <authorList>
            <person name="Cross G.A."/>
        </authorList>
    </citation>
    <scope>NUCLEOTIDE SEQUENCE</scope>
    <source>
        <strain evidence="2">Tb927.99.2120</strain>
    </source>
</reference>
<dbReference type="EMBL" id="KY404750">
    <property type="protein sequence ID" value="ARB51001.1"/>
    <property type="molecule type" value="Genomic_DNA"/>
</dbReference>
<proteinExistence type="predicted"/>
<feature type="region of interest" description="Disordered" evidence="1">
    <location>
        <begin position="60"/>
        <end position="137"/>
    </location>
</feature>
<dbReference type="AlphaFoldDB" id="A0A1V0FYR4"/>
<sequence>MLKLFGENGSKIKTQIAEIMKKFKPSRATGSDGNKKLDSTNAPDELSGIAVYYTIKRSVEEEQEKKKTKASFSCPTKTDKAQKEPKKTADECKKNTTDKPCKDEKGCDFDDKKPEGEKCFPKAENDKKDEKSSSSNLRVSVSHVFAALVFVSF</sequence>
<organism evidence="2">
    <name type="scientific">Trypanosoma brucei</name>
    <dbReference type="NCBI Taxonomy" id="5691"/>
    <lineage>
        <taxon>Eukaryota</taxon>
        <taxon>Discoba</taxon>
        <taxon>Euglenozoa</taxon>
        <taxon>Kinetoplastea</taxon>
        <taxon>Metakinetoplastina</taxon>
        <taxon>Trypanosomatida</taxon>
        <taxon>Trypanosomatidae</taxon>
        <taxon>Trypanosoma</taxon>
    </lineage>
</organism>
<accession>A0A1V0FYR4</accession>
<evidence type="ECO:0000313" key="2">
    <source>
        <dbReference type="EMBL" id="ARB51001.1"/>
    </source>
</evidence>
<protein>
    <submittedName>
        <fullName evidence="2">Variant surface glycoprotein</fullName>
    </submittedName>
</protein>
<evidence type="ECO:0000256" key="1">
    <source>
        <dbReference type="SAM" id="MobiDB-lite"/>
    </source>
</evidence>
<feature type="compositionally biased region" description="Basic and acidic residues" evidence="1">
    <location>
        <begin position="77"/>
        <end position="132"/>
    </location>
</feature>